<dbReference type="Gene3D" id="1.25.40.10">
    <property type="entry name" value="Tetratricopeptide repeat domain"/>
    <property type="match status" value="2"/>
</dbReference>
<dbReference type="InterPro" id="IPR019734">
    <property type="entry name" value="TPR_rpt"/>
</dbReference>
<sequence length="580" mass="63781">MLLKRFLCLAIALFVLLLLAPAGAHAQPSDWRERRTERFAILYVDGDAATAEQYAGFVDAVYDEISAVFGHQTAVPVTLRLYPTLERYQQINPLARSLTGVVAHADFQLHEVVVILSQTARQTPEEVQNNVRHELTHIVIAELSGNRLNVGFQEGIAQYVERPAPELEQRIRLLQRAYDQQILMPWSDLDDRDTVYGAPEVGYPESMSVVGFLVEKYSFAKLREFLTIAARSSGYRSALERTYGVAPDELERQWRDWLPSYLAGGYKRNALSAYDLSGAEALIAQGRYADAQTELGMYNEAVATLQTMIDMRPDLSSFSRISYARELHGDMDGAVEMMQAAVQAGGPATENSAWVRVQLGNLFFSRGDLAAAERQYNGTLELLPDYVYAQAGLAHVRAAQGKTDEAISLYQQAIARMPLPEFVIGLGELYQASGKPADAAKQYDLVRAMQQLFNANGVDTDLELALFDADHGADAGATVALARAAYARRPSIKAADTLAWALFKAGKLPEARRYADEALRLKTQDASMLFHAGMIAQAQGDTAAARERLDAALALNPHFSPLFAPQARQALATLSAAASR</sequence>
<dbReference type="Pfam" id="PF07721">
    <property type="entry name" value="TPR_4"/>
    <property type="match status" value="1"/>
</dbReference>
<feature type="signal peptide" evidence="2">
    <location>
        <begin position="1"/>
        <end position="26"/>
    </location>
</feature>
<feature type="chain" id="PRO_5006156244" description="Peptidase MA-like domain-containing protein" evidence="2">
    <location>
        <begin position="27"/>
        <end position="580"/>
    </location>
</feature>
<dbReference type="Pfam" id="PF13485">
    <property type="entry name" value="Peptidase_MA_2"/>
    <property type="match status" value="1"/>
</dbReference>
<dbReference type="SMART" id="SM00028">
    <property type="entry name" value="TPR"/>
    <property type="match status" value="5"/>
</dbReference>
<dbReference type="Proteomes" id="UP000050509">
    <property type="component" value="Unassembled WGS sequence"/>
</dbReference>
<dbReference type="PANTHER" id="PTHR12558:SF13">
    <property type="entry name" value="CELL DIVISION CYCLE PROTEIN 27 HOMOLOG"/>
    <property type="match status" value="1"/>
</dbReference>
<dbReference type="PROSITE" id="PS50005">
    <property type="entry name" value="TPR"/>
    <property type="match status" value="2"/>
</dbReference>
<evidence type="ECO:0000256" key="2">
    <source>
        <dbReference type="SAM" id="SignalP"/>
    </source>
</evidence>
<keyword evidence="5" id="KW-1185">Reference proteome</keyword>
<dbReference type="InterPro" id="IPR039568">
    <property type="entry name" value="Peptidase_MA-like_dom"/>
</dbReference>
<evidence type="ECO:0000259" key="3">
    <source>
        <dbReference type="Pfam" id="PF13485"/>
    </source>
</evidence>
<dbReference type="Pfam" id="PF13432">
    <property type="entry name" value="TPR_16"/>
    <property type="match status" value="2"/>
</dbReference>
<feature type="repeat" description="TPR" evidence="1">
    <location>
        <begin position="526"/>
        <end position="559"/>
    </location>
</feature>
<dbReference type="SUPFAM" id="SSF48452">
    <property type="entry name" value="TPR-like"/>
    <property type="match status" value="1"/>
</dbReference>
<keyword evidence="2" id="KW-0732">Signal</keyword>
<dbReference type="InterPro" id="IPR011717">
    <property type="entry name" value="TPR-4"/>
</dbReference>
<dbReference type="PATRIC" id="fig|186479.3.peg.4755"/>
<reference evidence="4 5" key="1">
    <citation type="submission" date="2015-09" db="EMBL/GenBank/DDBJ databases">
        <title>Draft genome sequence of Kouleothrix aurantiaca JCM 19913.</title>
        <authorList>
            <person name="Hemp J."/>
        </authorList>
    </citation>
    <scope>NUCLEOTIDE SEQUENCE [LARGE SCALE GENOMIC DNA]</scope>
    <source>
        <strain evidence="4 5">COM-B</strain>
    </source>
</reference>
<accession>A0A0P9DJ88</accession>
<dbReference type="AlphaFoldDB" id="A0A0P9DJ88"/>
<dbReference type="InterPro" id="IPR011990">
    <property type="entry name" value="TPR-like_helical_dom_sf"/>
</dbReference>
<keyword evidence="1" id="KW-0802">TPR repeat</keyword>
<evidence type="ECO:0000313" key="4">
    <source>
        <dbReference type="EMBL" id="KPV53528.1"/>
    </source>
</evidence>
<evidence type="ECO:0000313" key="5">
    <source>
        <dbReference type="Proteomes" id="UP000050509"/>
    </source>
</evidence>
<feature type="repeat" description="TPR" evidence="1">
    <location>
        <begin position="353"/>
        <end position="386"/>
    </location>
</feature>
<gene>
    <name evidence="4" type="ORF">SE17_09145</name>
</gene>
<dbReference type="EMBL" id="LJCR01000238">
    <property type="protein sequence ID" value="KPV53528.1"/>
    <property type="molecule type" value="Genomic_DNA"/>
</dbReference>
<feature type="domain" description="Peptidase MA-like" evidence="3">
    <location>
        <begin position="67"/>
        <end position="258"/>
    </location>
</feature>
<evidence type="ECO:0000256" key="1">
    <source>
        <dbReference type="PROSITE-ProRule" id="PRU00339"/>
    </source>
</evidence>
<dbReference type="PANTHER" id="PTHR12558">
    <property type="entry name" value="CELL DIVISION CYCLE 16,23,27"/>
    <property type="match status" value="1"/>
</dbReference>
<comment type="caution">
    <text evidence="4">The sequence shown here is derived from an EMBL/GenBank/DDBJ whole genome shotgun (WGS) entry which is preliminary data.</text>
</comment>
<proteinExistence type="predicted"/>
<organism evidence="4 5">
    <name type="scientific">Kouleothrix aurantiaca</name>
    <dbReference type="NCBI Taxonomy" id="186479"/>
    <lineage>
        <taxon>Bacteria</taxon>
        <taxon>Bacillati</taxon>
        <taxon>Chloroflexota</taxon>
        <taxon>Chloroflexia</taxon>
        <taxon>Chloroflexales</taxon>
        <taxon>Roseiflexineae</taxon>
        <taxon>Roseiflexaceae</taxon>
        <taxon>Kouleothrix</taxon>
    </lineage>
</organism>
<dbReference type="GO" id="GO:0042802">
    <property type="term" value="F:identical protein binding"/>
    <property type="evidence" value="ECO:0007669"/>
    <property type="project" value="InterPro"/>
</dbReference>
<protein>
    <recommendedName>
        <fullName evidence="3">Peptidase MA-like domain-containing protein</fullName>
    </recommendedName>
</protein>
<name>A0A0P9DJ88_9CHLR</name>